<sequence>MDSKIKNNNENLKVAGRNYDPSDYKSNSDLSSGLAMTHEQVSDAYVEGTVDAVIDDLNGKDVKIPREGYQDKKS</sequence>
<dbReference type="EMBL" id="JACDUU010000001">
    <property type="protein sequence ID" value="MBA2870480.1"/>
    <property type="molecule type" value="Genomic_DNA"/>
</dbReference>
<comment type="caution">
    <text evidence="2">The sequence shown here is derived from an EMBL/GenBank/DDBJ whole genome shotgun (WGS) entry which is preliminary data.</text>
</comment>
<evidence type="ECO:0008006" key="4">
    <source>
        <dbReference type="Google" id="ProtNLM"/>
    </source>
</evidence>
<feature type="region of interest" description="Disordered" evidence="1">
    <location>
        <begin position="1"/>
        <end position="31"/>
    </location>
</feature>
<dbReference type="RefSeq" id="WP_181536261.1">
    <property type="nucleotide sequence ID" value="NZ_JACDUU010000001.1"/>
</dbReference>
<dbReference type="Pfam" id="PF13217">
    <property type="entry name" value="DUF4025"/>
    <property type="match status" value="1"/>
</dbReference>
<proteinExistence type="predicted"/>
<dbReference type="Proteomes" id="UP000580891">
    <property type="component" value="Unassembled WGS sequence"/>
</dbReference>
<evidence type="ECO:0000313" key="3">
    <source>
        <dbReference type="Proteomes" id="UP000580891"/>
    </source>
</evidence>
<reference evidence="2 3" key="1">
    <citation type="submission" date="2020-07" db="EMBL/GenBank/DDBJ databases">
        <title>Genomic Encyclopedia of Type Strains, Phase IV (KMG-IV): sequencing the most valuable type-strain genomes for metagenomic binning, comparative biology and taxonomic classification.</title>
        <authorList>
            <person name="Goeker M."/>
        </authorList>
    </citation>
    <scope>NUCLEOTIDE SEQUENCE [LARGE SCALE GENOMIC DNA]</scope>
    <source>
        <strain evidence="2 3">DSM 25220</strain>
    </source>
</reference>
<evidence type="ECO:0000256" key="1">
    <source>
        <dbReference type="SAM" id="MobiDB-lite"/>
    </source>
</evidence>
<organism evidence="2 3">
    <name type="scientific">[Anoxybacillus] calidus</name>
    <dbReference type="NCBI Taxonomy" id="575178"/>
    <lineage>
        <taxon>Bacteria</taxon>
        <taxon>Bacillati</taxon>
        <taxon>Bacillota</taxon>
        <taxon>Bacilli</taxon>
        <taxon>Bacillales</taxon>
        <taxon>Anoxybacillaceae</taxon>
        <taxon>Paranoxybacillus</taxon>
    </lineage>
</organism>
<keyword evidence="3" id="KW-1185">Reference proteome</keyword>
<dbReference type="InterPro" id="IPR025100">
    <property type="entry name" value="DUF4025"/>
</dbReference>
<accession>A0A7V9YY56</accession>
<protein>
    <recommendedName>
        <fullName evidence="4">DUF4025 domain-containing protein</fullName>
    </recommendedName>
</protein>
<name>A0A7V9YY56_9BACL</name>
<evidence type="ECO:0000313" key="2">
    <source>
        <dbReference type="EMBL" id="MBA2870480.1"/>
    </source>
</evidence>
<gene>
    <name evidence="2" type="ORF">HNQ85_000738</name>
</gene>
<dbReference type="AlphaFoldDB" id="A0A7V9YY56"/>